<reference evidence="1 2" key="1">
    <citation type="submission" date="2018-05" db="EMBL/GenBank/DDBJ databases">
        <title>Novel Campyloabacter and Helicobacter Species and Strains.</title>
        <authorList>
            <person name="Mannion A.J."/>
            <person name="Shen Z."/>
            <person name="Fox J.G."/>
        </authorList>
    </citation>
    <scope>NUCLEOTIDE SEQUENCE [LARGE SCALE GENOMIC DNA]</scope>
    <source>
        <strain evidence="2">MIT17-670</strain>
    </source>
</reference>
<protein>
    <recommendedName>
        <fullName evidence="3">DUF2513 domain-containing protein</fullName>
    </recommendedName>
</protein>
<name>A0A4U7BNZ7_9BACT</name>
<dbReference type="RefSeq" id="WP_137622083.1">
    <property type="nucleotide sequence ID" value="NZ_NXMA01000005.1"/>
</dbReference>
<dbReference type="Proteomes" id="UP000310353">
    <property type="component" value="Unassembled WGS sequence"/>
</dbReference>
<keyword evidence="2" id="KW-1185">Reference proteome</keyword>
<comment type="caution">
    <text evidence="1">The sequence shown here is derived from an EMBL/GenBank/DDBJ whole genome shotgun (WGS) entry which is preliminary data.</text>
</comment>
<sequence>MQSNIEKFDFYSAKVLAILLDNFPIKKDIYILKDLIKDSDATKEDVKFVYETIIALRDFDFISFNEEVKECFFGVRLTLKSLEILKSIPKTLQNNKTLGDKLRDSIKLADEEAIKQSISLAFSLANKFF</sequence>
<gene>
    <name evidence="1" type="ORF">CQA76_03555</name>
</gene>
<evidence type="ECO:0008006" key="3">
    <source>
        <dbReference type="Google" id="ProtNLM"/>
    </source>
</evidence>
<evidence type="ECO:0000313" key="2">
    <source>
        <dbReference type="Proteomes" id="UP000310353"/>
    </source>
</evidence>
<proteinExistence type="predicted"/>
<evidence type="ECO:0000313" key="1">
    <source>
        <dbReference type="EMBL" id="TKX32411.1"/>
    </source>
</evidence>
<accession>A0A4U7BNZ7</accession>
<dbReference type="EMBL" id="NXMA01000005">
    <property type="protein sequence ID" value="TKX32411.1"/>
    <property type="molecule type" value="Genomic_DNA"/>
</dbReference>
<dbReference type="AlphaFoldDB" id="A0A4U7BNZ7"/>
<organism evidence="1 2">
    <name type="scientific">Campylobacter aviculae</name>
    <dbReference type="NCBI Taxonomy" id="2510190"/>
    <lineage>
        <taxon>Bacteria</taxon>
        <taxon>Pseudomonadati</taxon>
        <taxon>Campylobacterota</taxon>
        <taxon>Epsilonproteobacteria</taxon>
        <taxon>Campylobacterales</taxon>
        <taxon>Campylobacteraceae</taxon>
        <taxon>Campylobacter</taxon>
    </lineage>
</organism>